<comment type="caution">
    <text evidence="2">The sequence shown here is derived from an EMBL/GenBank/DDBJ whole genome shotgun (WGS) entry which is preliminary data.</text>
</comment>
<accession>A0A2R5GCF9</accession>
<dbReference type="InParanoid" id="A0A2R5GCF9"/>
<gene>
    <name evidence="2" type="ORF">FCC1311_048812</name>
</gene>
<organism evidence="2 3">
    <name type="scientific">Hondaea fermentalgiana</name>
    <dbReference type="NCBI Taxonomy" id="2315210"/>
    <lineage>
        <taxon>Eukaryota</taxon>
        <taxon>Sar</taxon>
        <taxon>Stramenopiles</taxon>
        <taxon>Bigyra</taxon>
        <taxon>Labyrinthulomycetes</taxon>
        <taxon>Thraustochytrida</taxon>
        <taxon>Thraustochytriidae</taxon>
        <taxon>Hondaea</taxon>
    </lineage>
</organism>
<dbReference type="EMBL" id="BEYU01000046">
    <property type="protein sequence ID" value="GBG28660.1"/>
    <property type="molecule type" value="Genomic_DNA"/>
</dbReference>
<dbReference type="AlphaFoldDB" id="A0A2R5GCF9"/>
<evidence type="ECO:0000313" key="3">
    <source>
        <dbReference type="Proteomes" id="UP000241890"/>
    </source>
</evidence>
<feature type="region of interest" description="Disordered" evidence="1">
    <location>
        <begin position="582"/>
        <end position="621"/>
    </location>
</feature>
<evidence type="ECO:0000256" key="1">
    <source>
        <dbReference type="SAM" id="MobiDB-lite"/>
    </source>
</evidence>
<protein>
    <submittedName>
        <fullName evidence="2">Uncharacterized protein</fullName>
    </submittedName>
</protein>
<evidence type="ECO:0000313" key="2">
    <source>
        <dbReference type="EMBL" id="GBG28660.1"/>
    </source>
</evidence>
<sequence length="621" mass="70108">MRGRQYFAKERCAQDRLEAALQTHEGVQLIVSHLVHQENVDRPRFLKDKYREAIMRFPESSELRYGRALHSAVLEKDELSAQKFVLEGKKLDHDDDGFLMMERIFAMATRVGGQTRTRGHLHRALLNIWCHPAREQMAIELLERVAGDLGDPAAAKLAERMLARFEKEIQAKSFHFRCGSQDAVAFVRKDFAGELLAWRRGHNYLFRVRYAVTTNEHQTWMVAELVVTTRETREVVSQLDRRDLLQAGCEDDLAHKLTEMLDVVRTADGVARIFLKFTQEPFPMMTALIPSTGSHLNVIAFPAKPDAEHVLDVILHASDLALGEDYRLEISNDEMKALFADEEGLLLARTRPGWRRKCKPLIAKLVSLLDLADLAVPSVGDLVVSIEPRYLRYMNASLQSQASTKRPKWYRLGRVVERSGLQFRMTPLREKKPQGSLLFEDLEDGKPTLKASSAKGAKAQDSTYWLGLEDVRLARVREGKLPSTLELVGPRVRINEPPDLARSFRLEKQRRKLILCGEARKTEAASNVAAIQVQRMPGVCTRQNAAASLRLLTQAMALDPTSVELNIGCSGLRRAMAHPIEIEKRSPLVPPPAESTAEADDDEEDEPLHDSKVAEREPCGL</sequence>
<proteinExistence type="predicted"/>
<name>A0A2R5GCF9_9STRA</name>
<reference evidence="2 3" key="1">
    <citation type="submission" date="2017-12" db="EMBL/GenBank/DDBJ databases">
        <title>Sequencing, de novo assembly and annotation of complete genome of a new Thraustochytrid species, strain FCC1311.</title>
        <authorList>
            <person name="Sedici K."/>
            <person name="Godart F."/>
            <person name="Aiese Cigliano R."/>
            <person name="Sanseverino W."/>
            <person name="Barakat M."/>
            <person name="Ortet P."/>
            <person name="Marechal E."/>
            <person name="Cagnac O."/>
            <person name="Amato A."/>
        </authorList>
    </citation>
    <scope>NUCLEOTIDE SEQUENCE [LARGE SCALE GENOMIC DNA]</scope>
</reference>
<dbReference type="Proteomes" id="UP000241890">
    <property type="component" value="Unassembled WGS sequence"/>
</dbReference>
<keyword evidence="3" id="KW-1185">Reference proteome</keyword>
<feature type="compositionally biased region" description="Acidic residues" evidence="1">
    <location>
        <begin position="597"/>
        <end position="607"/>
    </location>
</feature>
<feature type="compositionally biased region" description="Basic and acidic residues" evidence="1">
    <location>
        <begin position="608"/>
        <end position="621"/>
    </location>
</feature>